<keyword evidence="1" id="KW-0479">Metal-binding</keyword>
<accession>A0A9R1X614</accession>
<feature type="region of interest" description="Disordered" evidence="5">
    <location>
        <begin position="331"/>
        <end position="369"/>
    </location>
</feature>
<dbReference type="AlphaFoldDB" id="A0A9R1X614"/>
<feature type="domain" description="SWIM-type" evidence="6">
    <location>
        <begin position="248"/>
        <end position="289"/>
    </location>
</feature>
<dbReference type="Proteomes" id="UP000235145">
    <property type="component" value="Unassembled WGS sequence"/>
</dbReference>
<proteinExistence type="predicted"/>
<evidence type="ECO:0000313" key="7">
    <source>
        <dbReference type="EMBL" id="KAJ0202105.1"/>
    </source>
</evidence>
<evidence type="ECO:0000256" key="1">
    <source>
        <dbReference type="ARBA" id="ARBA00022723"/>
    </source>
</evidence>
<keyword evidence="8" id="KW-1185">Reference proteome</keyword>
<dbReference type="SMART" id="SM00575">
    <property type="entry name" value="ZnF_PMZ"/>
    <property type="match status" value="1"/>
</dbReference>
<keyword evidence="2 4" id="KW-0863">Zinc-finger</keyword>
<dbReference type="PANTHER" id="PTHR31973:SF189">
    <property type="entry name" value="TRANSPOSASE, MUDR, PLANT, MULE TRANSPOSASE DOMAIN PROTEIN-RELATED"/>
    <property type="match status" value="1"/>
</dbReference>
<sequence>MTGDEASLRMNVYIDHENEHVLDWADMEVLEDDEGYYFEQDPDDDNDSQLSDDIPYEHEVDDYLPSLDKTVGDEFLNQGLVEVVKERVPAAVHRQFARHIYANIKKRFKGEQYRKLFWAAAASRNEFHKKIDPLAYEHLMERDPKSWCRALFEVDRACDAYENGISKSFNYVIDLARKRPLLTMLEEIRIYAMERMYKMLLEGQSWGNLKICLSIRLKISKLKKHQIITILSIILIELGVIPSGIQTYEVRIGNDRYVVDLTNNTCGCRSWQVSSIPCVHEVVAISYLNRNAKDYVAPWFHTTMFLTCYNHTINLINGSSMWPEVSYMKPLPPPKRNLPRRPTLKRKRDQSEMESKGKTRHTILKAGTMEPVQVDDPAQLVDDVQVEQVQVDLSHPQTGMTEAFRGG</sequence>
<evidence type="ECO:0000256" key="3">
    <source>
        <dbReference type="ARBA" id="ARBA00022833"/>
    </source>
</evidence>
<dbReference type="PROSITE" id="PS50966">
    <property type="entry name" value="ZF_SWIM"/>
    <property type="match status" value="1"/>
</dbReference>
<dbReference type="InterPro" id="IPR007527">
    <property type="entry name" value="Znf_SWIM"/>
</dbReference>
<gene>
    <name evidence="7" type="ORF">LSAT_V11C600339220</name>
</gene>
<evidence type="ECO:0000256" key="2">
    <source>
        <dbReference type="ARBA" id="ARBA00022771"/>
    </source>
</evidence>
<comment type="caution">
    <text evidence="7">The sequence shown here is derived from an EMBL/GenBank/DDBJ whole genome shotgun (WGS) entry which is preliminary data.</text>
</comment>
<dbReference type="GO" id="GO:0008270">
    <property type="term" value="F:zinc ion binding"/>
    <property type="evidence" value="ECO:0007669"/>
    <property type="project" value="UniProtKB-KW"/>
</dbReference>
<evidence type="ECO:0000259" key="6">
    <source>
        <dbReference type="PROSITE" id="PS50966"/>
    </source>
</evidence>
<evidence type="ECO:0000256" key="5">
    <source>
        <dbReference type="SAM" id="MobiDB-lite"/>
    </source>
</evidence>
<evidence type="ECO:0000256" key="4">
    <source>
        <dbReference type="PROSITE-ProRule" id="PRU00325"/>
    </source>
</evidence>
<dbReference type="InterPro" id="IPR006564">
    <property type="entry name" value="Znf_PMZ"/>
</dbReference>
<dbReference type="EMBL" id="NBSK02000006">
    <property type="protein sequence ID" value="KAJ0202105.1"/>
    <property type="molecule type" value="Genomic_DNA"/>
</dbReference>
<dbReference type="Pfam" id="PF04434">
    <property type="entry name" value="SWIM"/>
    <property type="match status" value="1"/>
</dbReference>
<reference evidence="7 8" key="1">
    <citation type="journal article" date="2017" name="Nat. Commun.">
        <title>Genome assembly with in vitro proximity ligation data and whole-genome triplication in lettuce.</title>
        <authorList>
            <person name="Reyes-Chin-Wo S."/>
            <person name="Wang Z."/>
            <person name="Yang X."/>
            <person name="Kozik A."/>
            <person name="Arikit S."/>
            <person name="Song C."/>
            <person name="Xia L."/>
            <person name="Froenicke L."/>
            <person name="Lavelle D.O."/>
            <person name="Truco M.J."/>
            <person name="Xia R."/>
            <person name="Zhu S."/>
            <person name="Xu C."/>
            <person name="Xu H."/>
            <person name="Xu X."/>
            <person name="Cox K."/>
            <person name="Korf I."/>
            <person name="Meyers B.C."/>
            <person name="Michelmore R.W."/>
        </authorList>
    </citation>
    <scope>NUCLEOTIDE SEQUENCE [LARGE SCALE GENOMIC DNA]</scope>
    <source>
        <strain evidence="8">cv. Salinas</strain>
        <tissue evidence="7">Seedlings</tissue>
    </source>
</reference>
<dbReference type="PANTHER" id="PTHR31973">
    <property type="entry name" value="POLYPROTEIN, PUTATIVE-RELATED"/>
    <property type="match status" value="1"/>
</dbReference>
<feature type="compositionally biased region" description="Basic residues" evidence="5">
    <location>
        <begin position="337"/>
        <end position="348"/>
    </location>
</feature>
<evidence type="ECO:0000313" key="8">
    <source>
        <dbReference type="Proteomes" id="UP000235145"/>
    </source>
</evidence>
<name>A0A9R1X614_LACSA</name>
<keyword evidence="3" id="KW-0862">Zinc</keyword>
<protein>
    <recommendedName>
        <fullName evidence="6">SWIM-type domain-containing protein</fullName>
    </recommendedName>
</protein>
<organism evidence="7 8">
    <name type="scientific">Lactuca sativa</name>
    <name type="common">Garden lettuce</name>
    <dbReference type="NCBI Taxonomy" id="4236"/>
    <lineage>
        <taxon>Eukaryota</taxon>
        <taxon>Viridiplantae</taxon>
        <taxon>Streptophyta</taxon>
        <taxon>Embryophyta</taxon>
        <taxon>Tracheophyta</taxon>
        <taxon>Spermatophyta</taxon>
        <taxon>Magnoliopsida</taxon>
        <taxon>eudicotyledons</taxon>
        <taxon>Gunneridae</taxon>
        <taxon>Pentapetalae</taxon>
        <taxon>asterids</taxon>
        <taxon>campanulids</taxon>
        <taxon>Asterales</taxon>
        <taxon>Asteraceae</taxon>
        <taxon>Cichorioideae</taxon>
        <taxon>Cichorieae</taxon>
        <taxon>Lactucinae</taxon>
        <taxon>Lactuca</taxon>
    </lineage>
</organism>